<dbReference type="GO" id="GO:0006270">
    <property type="term" value="P:DNA replication initiation"/>
    <property type="evidence" value="ECO:0007669"/>
    <property type="project" value="TreeGrafter"/>
</dbReference>
<dbReference type="InterPro" id="IPR001650">
    <property type="entry name" value="Helicase_C-like"/>
</dbReference>
<sequence length="230" mass="26676">LIFPEASVARMDLDTTRTRTAYEKIIADFEQGRTDILIGTQMISKGLDFDRVSIVGILNADTMLNYPDFRSYERAFQLMAQVAGRAGRKNKRGRVVLQTKSIDHSIINQVIANDYEQMVSGQLVERQMFHYPPYYRLVYVYLKNKHEALLDMMAKAVAEKLRATFGDRILGPDAPPVARIQTLFIRKIVVKIEYNASMNRARELLLRIQREMLEDERFKSLIVYYDVDPM</sequence>
<dbReference type="PANTHER" id="PTHR30580:SF0">
    <property type="entry name" value="PRIMOSOMAL PROTEIN N"/>
    <property type="match status" value="1"/>
</dbReference>
<protein>
    <submittedName>
        <fullName evidence="5">Primosomal protein N</fullName>
        <ecNumber evidence="5">3.6.4.-</ecNumber>
    </submittedName>
</protein>
<dbReference type="GO" id="GO:0003677">
    <property type="term" value="F:DNA binding"/>
    <property type="evidence" value="ECO:0007669"/>
    <property type="project" value="UniProtKB-KW"/>
</dbReference>
<dbReference type="GO" id="GO:0005524">
    <property type="term" value="F:ATP binding"/>
    <property type="evidence" value="ECO:0007669"/>
    <property type="project" value="UniProtKB-KW"/>
</dbReference>
<evidence type="ECO:0000259" key="4">
    <source>
        <dbReference type="PROSITE" id="PS51194"/>
    </source>
</evidence>
<evidence type="ECO:0000313" key="5">
    <source>
        <dbReference type="EMBL" id="KAA6326503.1"/>
    </source>
</evidence>
<dbReference type="EMBL" id="SNRY01002155">
    <property type="protein sequence ID" value="KAA6326503.1"/>
    <property type="molecule type" value="Genomic_DNA"/>
</dbReference>
<keyword evidence="1" id="KW-0547">Nucleotide-binding</keyword>
<evidence type="ECO:0000256" key="1">
    <source>
        <dbReference type="ARBA" id="ARBA00022741"/>
    </source>
</evidence>
<dbReference type="EC" id="3.6.4.-" evidence="5"/>
<dbReference type="GO" id="GO:0016787">
    <property type="term" value="F:hydrolase activity"/>
    <property type="evidence" value="ECO:0007669"/>
    <property type="project" value="UniProtKB-KW"/>
</dbReference>
<gene>
    <name evidence="5" type="ORF">EZS27_024400</name>
</gene>
<dbReference type="PROSITE" id="PS51194">
    <property type="entry name" value="HELICASE_CTER"/>
    <property type="match status" value="1"/>
</dbReference>
<feature type="domain" description="Helicase C-terminal" evidence="4">
    <location>
        <begin position="1"/>
        <end position="126"/>
    </location>
</feature>
<dbReference type="InterPro" id="IPR027417">
    <property type="entry name" value="P-loop_NTPase"/>
</dbReference>
<evidence type="ECO:0000256" key="3">
    <source>
        <dbReference type="ARBA" id="ARBA00023125"/>
    </source>
</evidence>
<dbReference type="PANTHER" id="PTHR30580">
    <property type="entry name" value="PRIMOSOMAL PROTEIN N"/>
    <property type="match status" value="1"/>
</dbReference>
<accession>A0A5J4R1F8</accession>
<dbReference type="GO" id="GO:0006302">
    <property type="term" value="P:double-strand break repair"/>
    <property type="evidence" value="ECO:0007669"/>
    <property type="project" value="TreeGrafter"/>
</dbReference>
<name>A0A5J4R1F8_9ZZZZ</name>
<dbReference type="GO" id="GO:0043138">
    <property type="term" value="F:3'-5' DNA helicase activity"/>
    <property type="evidence" value="ECO:0007669"/>
    <property type="project" value="TreeGrafter"/>
</dbReference>
<proteinExistence type="predicted"/>
<dbReference type="Gene3D" id="3.40.50.300">
    <property type="entry name" value="P-loop containing nucleotide triphosphate hydrolases"/>
    <property type="match status" value="1"/>
</dbReference>
<comment type="caution">
    <text evidence="5">The sequence shown here is derived from an EMBL/GenBank/DDBJ whole genome shotgun (WGS) entry which is preliminary data.</text>
</comment>
<dbReference type="AlphaFoldDB" id="A0A5J4R1F8"/>
<organism evidence="5">
    <name type="scientific">termite gut metagenome</name>
    <dbReference type="NCBI Taxonomy" id="433724"/>
    <lineage>
        <taxon>unclassified sequences</taxon>
        <taxon>metagenomes</taxon>
        <taxon>organismal metagenomes</taxon>
    </lineage>
</organism>
<dbReference type="SUPFAM" id="SSF52540">
    <property type="entry name" value="P-loop containing nucleoside triphosphate hydrolases"/>
    <property type="match status" value="1"/>
</dbReference>
<dbReference type="InterPro" id="IPR041236">
    <property type="entry name" value="PriA_C"/>
</dbReference>
<dbReference type="Pfam" id="PF00271">
    <property type="entry name" value="Helicase_C"/>
    <property type="match status" value="1"/>
</dbReference>
<feature type="non-terminal residue" evidence="5">
    <location>
        <position position="1"/>
    </location>
</feature>
<keyword evidence="3" id="KW-0238">DNA-binding</keyword>
<dbReference type="GO" id="GO:0006310">
    <property type="term" value="P:DNA recombination"/>
    <property type="evidence" value="ECO:0007669"/>
    <property type="project" value="TreeGrafter"/>
</dbReference>
<keyword evidence="2" id="KW-0067">ATP-binding</keyword>
<keyword evidence="5" id="KW-0378">Hydrolase</keyword>
<dbReference type="Pfam" id="PF18074">
    <property type="entry name" value="PriA_C"/>
    <property type="match status" value="1"/>
</dbReference>
<reference evidence="5" key="1">
    <citation type="submission" date="2019-03" db="EMBL/GenBank/DDBJ databases">
        <title>Single cell metagenomics reveals metabolic interactions within the superorganism composed of flagellate Streblomastix strix and complex community of Bacteroidetes bacteria on its surface.</title>
        <authorList>
            <person name="Treitli S.C."/>
            <person name="Kolisko M."/>
            <person name="Husnik F."/>
            <person name="Keeling P."/>
            <person name="Hampl V."/>
        </authorList>
    </citation>
    <scope>NUCLEOTIDE SEQUENCE</scope>
    <source>
        <strain evidence="5">STM</strain>
    </source>
</reference>
<evidence type="ECO:0000256" key="2">
    <source>
        <dbReference type="ARBA" id="ARBA00022840"/>
    </source>
</evidence>